<evidence type="ECO:0000313" key="6">
    <source>
        <dbReference type="EMBL" id="NGP18641.1"/>
    </source>
</evidence>
<dbReference type="GO" id="GO:0006351">
    <property type="term" value="P:DNA-templated transcription"/>
    <property type="evidence" value="ECO:0007669"/>
    <property type="project" value="TreeGrafter"/>
</dbReference>
<evidence type="ECO:0000259" key="5">
    <source>
        <dbReference type="PROSITE" id="PS50931"/>
    </source>
</evidence>
<dbReference type="RefSeq" id="WP_164534895.1">
    <property type="nucleotide sequence ID" value="NZ_JAALFG010000003.1"/>
</dbReference>
<keyword evidence="4" id="KW-0804">Transcription</keyword>
<dbReference type="PANTHER" id="PTHR30537">
    <property type="entry name" value="HTH-TYPE TRANSCRIPTIONAL REGULATOR"/>
    <property type="match status" value="1"/>
</dbReference>
<comment type="caution">
    <text evidence="6">The sequence shown here is derived from an EMBL/GenBank/DDBJ whole genome shotgun (WGS) entry which is preliminary data.</text>
</comment>
<dbReference type="PROSITE" id="PS50931">
    <property type="entry name" value="HTH_LYSR"/>
    <property type="match status" value="1"/>
</dbReference>
<protein>
    <submittedName>
        <fullName evidence="6">LysR family transcriptional regulator</fullName>
    </submittedName>
</protein>
<evidence type="ECO:0000256" key="2">
    <source>
        <dbReference type="ARBA" id="ARBA00023015"/>
    </source>
</evidence>
<dbReference type="Gene3D" id="1.10.10.10">
    <property type="entry name" value="Winged helix-like DNA-binding domain superfamily/Winged helix DNA-binding domain"/>
    <property type="match status" value="1"/>
</dbReference>
<dbReference type="Proteomes" id="UP000474802">
    <property type="component" value="Unassembled WGS sequence"/>
</dbReference>
<keyword evidence="7" id="KW-1185">Reference proteome</keyword>
<comment type="similarity">
    <text evidence="1">Belongs to the LysR transcriptional regulatory family.</text>
</comment>
<dbReference type="Pfam" id="PF00126">
    <property type="entry name" value="HTH_1"/>
    <property type="match status" value="1"/>
</dbReference>
<dbReference type="PRINTS" id="PR00039">
    <property type="entry name" value="HTHLYSR"/>
</dbReference>
<dbReference type="InterPro" id="IPR036390">
    <property type="entry name" value="WH_DNA-bd_sf"/>
</dbReference>
<dbReference type="Gene3D" id="3.40.190.10">
    <property type="entry name" value="Periplasmic binding protein-like II"/>
    <property type="match status" value="2"/>
</dbReference>
<dbReference type="InterPro" id="IPR005119">
    <property type="entry name" value="LysR_subst-bd"/>
</dbReference>
<reference evidence="6 7" key="2">
    <citation type="submission" date="2020-03" db="EMBL/GenBank/DDBJ databases">
        <title>Devosia chinhatensis sp. nov., isolated from a hexachlorocyclohexane (HCH) dump site in India.</title>
        <authorList>
            <person name="Kumar M."/>
            <person name="Lal R."/>
        </authorList>
    </citation>
    <scope>NUCLEOTIDE SEQUENCE [LARGE SCALE GENOMIC DNA]</scope>
    <source>
        <strain evidence="6 7">H239</strain>
    </source>
</reference>
<accession>A0A6M1T1A4</accession>
<dbReference type="PANTHER" id="PTHR30537:SF26">
    <property type="entry name" value="GLYCINE CLEAVAGE SYSTEM TRANSCRIPTIONAL ACTIVATOR"/>
    <property type="match status" value="1"/>
</dbReference>
<dbReference type="AlphaFoldDB" id="A0A6M1T1A4"/>
<keyword evidence="3" id="KW-0238">DNA-binding</keyword>
<dbReference type="FunFam" id="1.10.10.10:FF:000001">
    <property type="entry name" value="LysR family transcriptional regulator"/>
    <property type="match status" value="1"/>
</dbReference>
<dbReference type="GO" id="GO:0043565">
    <property type="term" value="F:sequence-specific DNA binding"/>
    <property type="evidence" value="ECO:0007669"/>
    <property type="project" value="TreeGrafter"/>
</dbReference>
<dbReference type="GO" id="GO:0003700">
    <property type="term" value="F:DNA-binding transcription factor activity"/>
    <property type="evidence" value="ECO:0007669"/>
    <property type="project" value="InterPro"/>
</dbReference>
<dbReference type="CDD" id="cd08432">
    <property type="entry name" value="PBP2_GcdR_TrpI_HvrB_AmpR_like"/>
    <property type="match status" value="1"/>
</dbReference>
<keyword evidence="2" id="KW-0805">Transcription regulation</keyword>
<feature type="domain" description="HTH lysR-type" evidence="5">
    <location>
        <begin position="4"/>
        <end position="61"/>
    </location>
</feature>
<proteinExistence type="inferred from homology"/>
<evidence type="ECO:0000256" key="4">
    <source>
        <dbReference type="ARBA" id="ARBA00023163"/>
    </source>
</evidence>
<evidence type="ECO:0000313" key="7">
    <source>
        <dbReference type="Proteomes" id="UP000474802"/>
    </source>
</evidence>
<organism evidence="6 7">
    <name type="scientific">Devosia aurantiaca</name>
    <dbReference type="NCBI Taxonomy" id="2714858"/>
    <lineage>
        <taxon>Bacteria</taxon>
        <taxon>Pseudomonadati</taxon>
        <taxon>Pseudomonadota</taxon>
        <taxon>Alphaproteobacteria</taxon>
        <taxon>Hyphomicrobiales</taxon>
        <taxon>Devosiaceae</taxon>
        <taxon>Devosia</taxon>
    </lineage>
</organism>
<dbReference type="EMBL" id="JAALFG010000003">
    <property type="protein sequence ID" value="NGP18641.1"/>
    <property type="molecule type" value="Genomic_DNA"/>
</dbReference>
<reference evidence="6 7" key="1">
    <citation type="submission" date="2020-02" db="EMBL/GenBank/DDBJ databases">
        <authorList>
            <person name="Khan S.A."/>
            <person name="Jeon C.O."/>
            <person name="Chun B.H."/>
        </authorList>
    </citation>
    <scope>NUCLEOTIDE SEQUENCE [LARGE SCALE GENOMIC DNA]</scope>
    <source>
        <strain evidence="6 7">H239</strain>
    </source>
</reference>
<gene>
    <name evidence="6" type="ORF">G5575_14165</name>
</gene>
<dbReference type="InterPro" id="IPR000847">
    <property type="entry name" value="LysR_HTH_N"/>
</dbReference>
<dbReference type="SUPFAM" id="SSF46785">
    <property type="entry name" value="Winged helix' DNA-binding domain"/>
    <property type="match status" value="1"/>
</dbReference>
<evidence type="ECO:0000256" key="1">
    <source>
        <dbReference type="ARBA" id="ARBA00009437"/>
    </source>
</evidence>
<evidence type="ECO:0000256" key="3">
    <source>
        <dbReference type="ARBA" id="ARBA00023125"/>
    </source>
</evidence>
<dbReference type="InterPro" id="IPR058163">
    <property type="entry name" value="LysR-type_TF_proteobact-type"/>
</dbReference>
<dbReference type="SUPFAM" id="SSF53850">
    <property type="entry name" value="Periplasmic binding protein-like II"/>
    <property type="match status" value="1"/>
</dbReference>
<name>A0A6M1T1A4_9HYPH</name>
<sequence length="302" mass="34005">MTLPPLAAIRAFEAVARHLSFTRAAEELGMTQAAVSYQIRLLEERVGTPLFLRKPRQVELTAAGLRLAPEVAQAFELLRSGFARSRGQVDGMLALSSVPTFASQWLAPNIGLFQLAHPDIAVRVESSGHLVDFAAEEFDAVIRATNHEVEGLVYHRLLDAEFAPMISPKLMEEYQIREPRDLLRVPQITPDDPWFIKWLELSGIEPPKFDDRPFSRLESQYMEAAAVAAGRGFAMMTPAFYPEEMASGRLVQPFETVGWNGHAYYLVYPETRRNQPKIRAFRDWIVDATAPLRQSQRGIAVK</sequence>
<dbReference type="InterPro" id="IPR036388">
    <property type="entry name" value="WH-like_DNA-bd_sf"/>
</dbReference>
<dbReference type="Pfam" id="PF03466">
    <property type="entry name" value="LysR_substrate"/>
    <property type="match status" value="1"/>
</dbReference>